<dbReference type="AlphaFoldDB" id="A0A2A2L3V3"/>
<evidence type="ECO:0000256" key="4">
    <source>
        <dbReference type="ARBA" id="ARBA00022989"/>
    </source>
</evidence>
<dbReference type="EMBL" id="LIAE01007228">
    <property type="protein sequence ID" value="PAV80810.1"/>
    <property type="molecule type" value="Genomic_DNA"/>
</dbReference>
<comment type="caution">
    <text evidence="7">The sequence shown here is derived from an EMBL/GenBank/DDBJ whole genome shotgun (WGS) entry which is preliminary data.</text>
</comment>
<dbReference type="PANTHER" id="PTHR22945">
    <property type="entry name" value="SERPENTINE RECEPTOR, CLASS D DELTA"/>
    <property type="match status" value="1"/>
</dbReference>
<evidence type="ECO:0000313" key="7">
    <source>
        <dbReference type="EMBL" id="PAV80810.1"/>
    </source>
</evidence>
<keyword evidence="4 6" id="KW-1133">Transmembrane helix</keyword>
<organism evidence="7 8">
    <name type="scientific">Diploscapter pachys</name>
    <dbReference type="NCBI Taxonomy" id="2018661"/>
    <lineage>
        <taxon>Eukaryota</taxon>
        <taxon>Metazoa</taxon>
        <taxon>Ecdysozoa</taxon>
        <taxon>Nematoda</taxon>
        <taxon>Chromadorea</taxon>
        <taxon>Rhabditida</taxon>
        <taxon>Rhabditina</taxon>
        <taxon>Rhabditomorpha</taxon>
        <taxon>Rhabditoidea</taxon>
        <taxon>Rhabditidae</taxon>
        <taxon>Diploscapter</taxon>
    </lineage>
</organism>
<evidence type="ECO:0000256" key="3">
    <source>
        <dbReference type="ARBA" id="ARBA00022692"/>
    </source>
</evidence>
<sequence length="161" mass="18205">MANVALGDLVFGLSTTLAQIRIIPNRWAFAYVSLGIAGKIGGPQIKPIPAARQCSLFCFGLWLIAFAQHILFIESQAPEKRIREYLKENKPQYDLDAFPVSGNHMLEQKLTVITLLSIVLPMFPIYVIVIYFYKKVHKFLTMNNSNMSPGTIKGHRRLIQV</sequence>
<dbReference type="InterPro" id="IPR019421">
    <property type="entry name" value="7TM_GPCR_serpentine_rcpt_Srd"/>
</dbReference>
<feature type="transmembrane region" description="Helical" evidence="6">
    <location>
        <begin position="54"/>
        <end position="73"/>
    </location>
</feature>
<proteinExistence type="inferred from homology"/>
<comment type="subcellular location">
    <subcellularLocation>
        <location evidence="1">Membrane</location>
        <topology evidence="1">Multi-pass membrane protein</topology>
    </subcellularLocation>
</comment>
<comment type="similarity">
    <text evidence="2">Belongs to the nematode receptor-like protein srd family.</text>
</comment>
<evidence type="ECO:0000313" key="8">
    <source>
        <dbReference type="Proteomes" id="UP000218231"/>
    </source>
</evidence>
<evidence type="ECO:0000256" key="6">
    <source>
        <dbReference type="SAM" id="Phobius"/>
    </source>
</evidence>
<keyword evidence="8" id="KW-1185">Reference proteome</keyword>
<name>A0A2A2L3V3_9BILA</name>
<dbReference type="Pfam" id="PF10317">
    <property type="entry name" value="7TM_GPCR_Srd"/>
    <property type="match status" value="1"/>
</dbReference>
<dbReference type="GO" id="GO:0016020">
    <property type="term" value="C:membrane"/>
    <property type="evidence" value="ECO:0007669"/>
    <property type="project" value="UniProtKB-SubCell"/>
</dbReference>
<dbReference type="Proteomes" id="UP000218231">
    <property type="component" value="Unassembled WGS sequence"/>
</dbReference>
<feature type="transmembrane region" description="Helical" evidence="6">
    <location>
        <begin position="110"/>
        <end position="133"/>
    </location>
</feature>
<dbReference type="OrthoDB" id="5876986at2759"/>
<evidence type="ECO:0000256" key="1">
    <source>
        <dbReference type="ARBA" id="ARBA00004141"/>
    </source>
</evidence>
<keyword evidence="3 6" id="KW-0812">Transmembrane</keyword>
<protein>
    <submittedName>
        <fullName evidence="7">Uncharacterized protein</fullName>
    </submittedName>
</protein>
<evidence type="ECO:0000256" key="5">
    <source>
        <dbReference type="ARBA" id="ARBA00023136"/>
    </source>
</evidence>
<keyword evidence="5 6" id="KW-0472">Membrane</keyword>
<reference evidence="7 8" key="1">
    <citation type="journal article" date="2017" name="Curr. Biol.">
        <title>Genome architecture and evolution of a unichromosomal asexual nematode.</title>
        <authorList>
            <person name="Fradin H."/>
            <person name="Zegar C."/>
            <person name="Gutwein M."/>
            <person name="Lucas J."/>
            <person name="Kovtun M."/>
            <person name="Corcoran D."/>
            <person name="Baugh L.R."/>
            <person name="Kiontke K."/>
            <person name="Gunsalus K."/>
            <person name="Fitch D.H."/>
            <person name="Piano F."/>
        </authorList>
    </citation>
    <scope>NUCLEOTIDE SEQUENCE [LARGE SCALE GENOMIC DNA]</scope>
    <source>
        <strain evidence="7">PF1309</strain>
    </source>
</reference>
<dbReference type="PANTHER" id="PTHR22945:SF96">
    <property type="entry name" value="SERPENTINE RECEPTOR, CLASS D (DELTA)"/>
    <property type="match status" value="1"/>
</dbReference>
<accession>A0A2A2L3V3</accession>
<evidence type="ECO:0000256" key="2">
    <source>
        <dbReference type="ARBA" id="ARBA00009166"/>
    </source>
</evidence>
<gene>
    <name evidence="7" type="ORF">WR25_03359</name>
</gene>
<dbReference type="InterPro" id="IPR050920">
    <property type="entry name" value="Nematode_rcpt-like_delta"/>
</dbReference>